<protein>
    <submittedName>
        <fullName evidence="3">SseB protein C-terminal domain-containing protein</fullName>
    </submittedName>
</protein>
<name>A0A1T5KVB6_9MICO</name>
<dbReference type="OrthoDB" id="5622177at2"/>
<gene>
    <name evidence="3" type="ORF">SAMN06309945_2547</name>
</gene>
<dbReference type="STRING" id="123320.SAMN06309945_2547"/>
<reference evidence="3 4" key="1">
    <citation type="submission" date="2017-02" db="EMBL/GenBank/DDBJ databases">
        <authorList>
            <person name="Peterson S.W."/>
        </authorList>
    </citation>
    <scope>NUCLEOTIDE SEQUENCE [LARGE SCALE GENOMIC DNA]</scope>
    <source>
        <strain evidence="3 4">VKM Ac-2059</strain>
    </source>
</reference>
<dbReference type="InterPro" id="IPR009839">
    <property type="entry name" value="SseB_N"/>
</dbReference>
<keyword evidence="4" id="KW-1185">Reference proteome</keyword>
<proteinExistence type="predicted"/>
<feature type="domain" description="SseB protein N-terminal" evidence="1">
    <location>
        <begin position="9"/>
        <end position="124"/>
    </location>
</feature>
<evidence type="ECO:0000313" key="3">
    <source>
        <dbReference type="EMBL" id="SKC67734.1"/>
    </source>
</evidence>
<dbReference type="Pfam" id="PF14581">
    <property type="entry name" value="SseB_C"/>
    <property type="match status" value="1"/>
</dbReference>
<dbReference type="EMBL" id="FUZP01000003">
    <property type="protein sequence ID" value="SKC67734.1"/>
    <property type="molecule type" value="Genomic_DNA"/>
</dbReference>
<dbReference type="Proteomes" id="UP000190857">
    <property type="component" value="Unassembled WGS sequence"/>
</dbReference>
<evidence type="ECO:0000259" key="1">
    <source>
        <dbReference type="Pfam" id="PF07179"/>
    </source>
</evidence>
<dbReference type="RefSeq" id="WP_079728580.1">
    <property type="nucleotide sequence ID" value="NZ_FUZP01000003.1"/>
</dbReference>
<feature type="domain" description="SseB protein C-terminal" evidence="2">
    <location>
        <begin position="139"/>
        <end position="241"/>
    </location>
</feature>
<organism evidence="3 4">
    <name type="scientific">Okibacterium fritillariae</name>
    <dbReference type="NCBI Taxonomy" id="123320"/>
    <lineage>
        <taxon>Bacteria</taxon>
        <taxon>Bacillati</taxon>
        <taxon>Actinomycetota</taxon>
        <taxon>Actinomycetes</taxon>
        <taxon>Micrococcales</taxon>
        <taxon>Microbacteriaceae</taxon>
        <taxon>Okibacterium</taxon>
    </lineage>
</organism>
<dbReference type="Pfam" id="PF07179">
    <property type="entry name" value="SseB"/>
    <property type="match status" value="1"/>
</dbReference>
<accession>A0A1T5KVB6</accession>
<evidence type="ECO:0000259" key="2">
    <source>
        <dbReference type="Pfam" id="PF14581"/>
    </source>
</evidence>
<dbReference type="AlphaFoldDB" id="A0A1T5KVB6"/>
<dbReference type="InterPro" id="IPR027945">
    <property type="entry name" value="SseB_C"/>
</dbReference>
<sequence>MENSEQTTLEALLARAADTGQGIPDFLAALLDSTVLVPGWAEPAADGEGQLATFAPLTSGDGSSVQPFYTSEARLAETQAAIPGYETRYLALSCRAFWDMTRGARLVLNPHSPQGKEFLPGEIAQLLDGVAPMTPNVLTKDTEVLVGAPAQIPDGMEQTLAELFARHPQVERAFLGWKVTPENNDQAYLLVLVGSRDTRDAVSEDLGSALVYYSQVHPVDVAFAGPREKHLLTSLQPFYTRPASRRSLFGRRG</sequence>
<evidence type="ECO:0000313" key="4">
    <source>
        <dbReference type="Proteomes" id="UP000190857"/>
    </source>
</evidence>